<feature type="signal peptide" evidence="1">
    <location>
        <begin position="1"/>
        <end position="26"/>
    </location>
</feature>
<evidence type="ECO:0000256" key="1">
    <source>
        <dbReference type="SAM" id="SignalP"/>
    </source>
</evidence>
<reference evidence="2" key="1">
    <citation type="submission" date="2023-04" db="EMBL/GenBank/DDBJ databases">
        <title>Epidemiological investigation of Clostridium perfringens isolated from cattle.</title>
        <authorList>
            <person name="Tian R."/>
        </authorList>
    </citation>
    <scope>NUCLEOTIDE SEQUENCE</scope>
    <source>
        <strain evidence="2">ZWCP172</strain>
    </source>
</reference>
<evidence type="ECO:0000313" key="3">
    <source>
        <dbReference type="Proteomes" id="UP001222958"/>
    </source>
</evidence>
<proteinExistence type="predicted"/>
<feature type="chain" id="PRO_5042835849" evidence="1">
    <location>
        <begin position="27"/>
        <end position="217"/>
    </location>
</feature>
<dbReference type="RefSeq" id="WP_078234346.1">
    <property type="nucleotide sequence ID" value="NZ_CABPRN010000021.1"/>
</dbReference>
<evidence type="ECO:0000313" key="2">
    <source>
        <dbReference type="EMBL" id="MDH2337565.1"/>
    </source>
</evidence>
<dbReference type="Proteomes" id="UP001222958">
    <property type="component" value="Unassembled WGS sequence"/>
</dbReference>
<name>A0AAP4EFR3_CLOPF</name>
<protein>
    <submittedName>
        <fullName evidence="2">Uncharacterized protein</fullName>
    </submittedName>
</protein>
<comment type="caution">
    <text evidence="2">The sequence shown here is derived from an EMBL/GenBank/DDBJ whole genome shotgun (WGS) entry which is preliminary data.</text>
</comment>
<dbReference type="EMBL" id="JARVUX010000022">
    <property type="protein sequence ID" value="MDH2337565.1"/>
    <property type="molecule type" value="Genomic_DNA"/>
</dbReference>
<accession>A0AAP4EFR3</accession>
<keyword evidence="1" id="KW-0732">Signal</keyword>
<organism evidence="2 3">
    <name type="scientific">Clostridium perfringens</name>
    <dbReference type="NCBI Taxonomy" id="1502"/>
    <lineage>
        <taxon>Bacteria</taxon>
        <taxon>Bacillati</taxon>
        <taxon>Bacillota</taxon>
        <taxon>Clostridia</taxon>
        <taxon>Eubacteriales</taxon>
        <taxon>Clostridiaceae</taxon>
        <taxon>Clostridium</taxon>
    </lineage>
</organism>
<gene>
    <name evidence="2" type="ORF">QDQ28_15445</name>
</gene>
<dbReference type="AlphaFoldDB" id="A0AAP4EFR3"/>
<sequence length="217" mass="25414">MNKKRFPKFFSLLLILTFLTNLNVFATELNTTQDETLKNIEVITDNDTEFKTKAIFSTGREETVTINKENGQVLVKEDDKKLAEYNIDEIITIENKDTYTENNKPRRVKRDAGSWYQVSSWPRTNVEADYKRVSAVISGAMWLMQIPYPAAYEAIKYMYTAMTGQDLPTVFGYLSKKWEYSGFVYKDKHNSSNGKVVYHYWFNGVWKDYHAGYFTWS</sequence>